<gene>
    <name evidence="2" type="ORF">COS58_01455</name>
</gene>
<dbReference type="AlphaFoldDB" id="A0A2M7B8Z6"/>
<evidence type="ECO:0000313" key="2">
    <source>
        <dbReference type="EMBL" id="PIU99596.1"/>
    </source>
</evidence>
<dbReference type="EMBL" id="PEVG01000017">
    <property type="protein sequence ID" value="PIU99596.1"/>
    <property type="molecule type" value="Genomic_DNA"/>
</dbReference>
<feature type="transmembrane region" description="Helical" evidence="1">
    <location>
        <begin position="12"/>
        <end position="43"/>
    </location>
</feature>
<protein>
    <submittedName>
        <fullName evidence="2">Uncharacterized protein</fullName>
    </submittedName>
</protein>
<sequence>MILGIDLAPEFLSIFFALIITFSLKPKLAVILLGAMLFYILIIFRATQKIGKLFIVDPIFYFCLFFFPD</sequence>
<reference evidence="3" key="1">
    <citation type="submission" date="2017-09" db="EMBL/GenBank/DDBJ databases">
        <title>Depth-based differentiation of microbial function through sediment-hosted aquifers and enrichment of novel symbionts in the deep terrestrial subsurface.</title>
        <authorList>
            <person name="Probst A.J."/>
            <person name="Ladd B."/>
            <person name="Jarett J.K."/>
            <person name="Geller-Mcgrath D.E."/>
            <person name="Sieber C.M.K."/>
            <person name="Emerson J.B."/>
            <person name="Anantharaman K."/>
            <person name="Thomas B.C."/>
            <person name="Malmstrom R."/>
            <person name="Stieglmeier M."/>
            <person name="Klingl A."/>
            <person name="Woyke T."/>
            <person name="Ryan C.M."/>
            <person name="Banfield J.F."/>
        </authorList>
    </citation>
    <scope>NUCLEOTIDE SEQUENCE [LARGE SCALE GENOMIC DNA]</scope>
</reference>
<keyword evidence="1" id="KW-0812">Transmembrane</keyword>
<keyword evidence="1" id="KW-1133">Transmembrane helix</keyword>
<feature type="transmembrane region" description="Helical" evidence="1">
    <location>
        <begin position="50"/>
        <end position="67"/>
    </location>
</feature>
<evidence type="ECO:0000256" key="1">
    <source>
        <dbReference type="SAM" id="Phobius"/>
    </source>
</evidence>
<evidence type="ECO:0000313" key="3">
    <source>
        <dbReference type="Proteomes" id="UP000228561"/>
    </source>
</evidence>
<comment type="caution">
    <text evidence="2">The sequence shown here is derived from an EMBL/GenBank/DDBJ whole genome shotgun (WGS) entry which is preliminary data.</text>
</comment>
<dbReference type="Proteomes" id="UP000228561">
    <property type="component" value="Unassembled WGS sequence"/>
</dbReference>
<accession>A0A2M7B8Z6</accession>
<name>A0A2M7B8Z6_9BACT</name>
<organism evidence="2 3">
    <name type="scientific">Candidatus Tagabacteria bacterium CG03_land_8_20_14_0_80_41_22</name>
    <dbReference type="NCBI Taxonomy" id="1975020"/>
    <lineage>
        <taxon>Bacteria</taxon>
        <taxon>Candidatus Tagaibacteriota</taxon>
    </lineage>
</organism>
<proteinExistence type="predicted"/>
<keyword evidence="1" id="KW-0472">Membrane</keyword>